<accession>A0A176VIQ8</accession>
<evidence type="ECO:0000313" key="2">
    <source>
        <dbReference type="Proteomes" id="UP000077202"/>
    </source>
</evidence>
<comment type="caution">
    <text evidence="1">The sequence shown here is derived from an EMBL/GenBank/DDBJ whole genome shotgun (WGS) entry which is preliminary data.</text>
</comment>
<keyword evidence="2" id="KW-1185">Reference proteome</keyword>
<sequence length="100" mass="10539">MKSDPTEASQFTKGCILPVSTNWPLDGGKLFVTTSKADDVTEAIGDDVAVDPGVVEADVGDAQVSELLNDLGPARDIRPIFPKTNPCPSVCHKITGKSEL</sequence>
<protein>
    <submittedName>
        <fullName evidence="1">Uncharacterized protein</fullName>
    </submittedName>
</protein>
<dbReference type="EMBL" id="LVLJ01003753">
    <property type="protein sequence ID" value="OAE19815.1"/>
    <property type="molecule type" value="Genomic_DNA"/>
</dbReference>
<organism evidence="1 2">
    <name type="scientific">Marchantia polymorpha subsp. ruderalis</name>
    <dbReference type="NCBI Taxonomy" id="1480154"/>
    <lineage>
        <taxon>Eukaryota</taxon>
        <taxon>Viridiplantae</taxon>
        <taxon>Streptophyta</taxon>
        <taxon>Embryophyta</taxon>
        <taxon>Marchantiophyta</taxon>
        <taxon>Marchantiopsida</taxon>
        <taxon>Marchantiidae</taxon>
        <taxon>Marchantiales</taxon>
        <taxon>Marchantiaceae</taxon>
        <taxon>Marchantia</taxon>
    </lineage>
</organism>
<proteinExistence type="predicted"/>
<name>A0A176VIQ8_MARPO</name>
<dbReference type="AlphaFoldDB" id="A0A176VIQ8"/>
<evidence type="ECO:0000313" key="1">
    <source>
        <dbReference type="EMBL" id="OAE19815.1"/>
    </source>
</evidence>
<dbReference type="Proteomes" id="UP000077202">
    <property type="component" value="Unassembled WGS sequence"/>
</dbReference>
<reference evidence="1" key="1">
    <citation type="submission" date="2016-03" db="EMBL/GenBank/DDBJ databases">
        <title>Mechanisms controlling the formation of the plant cell surface in tip-growing cells are functionally conserved among land plants.</title>
        <authorList>
            <person name="Honkanen S."/>
            <person name="Jones V.A."/>
            <person name="Morieri G."/>
            <person name="Champion C."/>
            <person name="Hetherington A.J."/>
            <person name="Kelly S."/>
            <person name="Saint-Marcoux D."/>
            <person name="Proust H."/>
            <person name="Prescott H."/>
            <person name="Dolan L."/>
        </authorList>
    </citation>
    <scope>NUCLEOTIDE SEQUENCE [LARGE SCALE GENOMIC DNA]</scope>
    <source>
        <tissue evidence="1">Whole gametophyte</tissue>
    </source>
</reference>
<gene>
    <name evidence="1" type="ORF">AXG93_2164s1030</name>
</gene>